<reference evidence="12 13" key="1">
    <citation type="submission" date="2020-10" db="EMBL/GenBank/DDBJ databases">
        <title>Connecting structure to function with the recovery of over 1000 high-quality activated sludge metagenome-assembled genomes encoding full-length rRNA genes using long-read sequencing.</title>
        <authorList>
            <person name="Singleton C.M."/>
            <person name="Petriglieri F."/>
            <person name="Kristensen J.M."/>
            <person name="Kirkegaard R.H."/>
            <person name="Michaelsen T.Y."/>
            <person name="Andersen M.H."/>
            <person name="Karst S.M."/>
            <person name="Dueholm M.S."/>
            <person name="Nielsen P.H."/>
            <person name="Albertsen M."/>
        </authorList>
    </citation>
    <scope>NUCLEOTIDE SEQUENCE [LARGE SCALE GENOMIC DNA]</scope>
    <source>
        <strain evidence="12">EsbW_18-Q3-R4-48_BATAC.285</strain>
    </source>
</reference>
<evidence type="ECO:0000259" key="10">
    <source>
        <dbReference type="PROSITE" id="PS50893"/>
    </source>
</evidence>
<evidence type="ECO:0000256" key="9">
    <source>
        <dbReference type="SAM" id="Phobius"/>
    </source>
</evidence>
<evidence type="ECO:0000256" key="4">
    <source>
        <dbReference type="ARBA" id="ARBA00022692"/>
    </source>
</evidence>
<keyword evidence="5" id="KW-0547">Nucleotide-binding</keyword>
<dbReference type="Pfam" id="PF00664">
    <property type="entry name" value="ABC_membrane"/>
    <property type="match status" value="1"/>
</dbReference>
<gene>
    <name evidence="12" type="ORF">IPJ27_13940</name>
</gene>
<evidence type="ECO:0000256" key="3">
    <source>
        <dbReference type="ARBA" id="ARBA00022475"/>
    </source>
</evidence>
<dbReference type="InterPro" id="IPR003593">
    <property type="entry name" value="AAA+_ATPase"/>
</dbReference>
<evidence type="ECO:0000256" key="1">
    <source>
        <dbReference type="ARBA" id="ARBA00004651"/>
    </source>
</evidence>
<dbReference type="InterPro" id="IPR003439">
    <property type="entry name" value="ABC_transporter-like_ATP-bd"/>
</dbReference>
<sequence>MTQPVLASTAHGPAFAGLSPTTPPAAWSAQLASQLAGDEAILAWLEIDLDATLRFASGILVLSSERLLVLSADDRHWQSWTYRPGLTLSRRDHSGVGTLELCDTEALLASWRYTLGGDIAAGRLVDHFMRQLTFRVTGEMPPPSALALCPKCETPLLAGQEECPACSKEIHEPPSTWTLLRLGRFARPYKGQLILGFVLSLLTTAATLVAPYLTMPMMDKVLIPYQNGQPIDPALVALYLSGLLGASLVAWVLGWGRTYILALVSERIGADLRTTTYEHLLKLSQEYFGGKRTGDLMARIGSETDRINIFISLHLLDFATDVLMIVMTTAILVSIDPWLAAVTLLPLPIIGWLIHVVREKLRTGFERVDRIWAEVTNVLADTIPGIRVVKAFAQESREAARFRAANVHNLEVNDRVNKVWSLFSPTVTLLTEIGLLIVWAFGIWQIAGDQITVGVLTAFLAYISRFYLRLDSMSRIVSVTQKAAAGAKRIFDILDHVSSVPEPVNPVHLPKVSGRIELRSVGFRYGTRSVTRDINLVIEPGEMVGLVGHSGSGKSTVVNLICRFYDVTEGAILIDGVDIRSLPVAEYRKHIGLVLQEPFLFFGTIAENIAYGKPEASRAEIVAAARAAHAHEFILRLPHGYDSLVGERGQALSGGERQRISIARALLIDPRILILDEATSSVDTTTEKEIQKALDNLVRGRTTIAIAHRLSTLRDANRLVVLDRGSVVEVGSHDELMACEGHYYRLYQAQARNVDTEDELRRMEIDPKDEGDRE</sequence>
<evidence type="ECO:0000313" key="12">
    <source>
        <dbReference type="EMBL" id="MBK7675762.1"/>
    </source>
</evidence>
<feature type="domain" description="ABC transporter" evidence="10">
    <location>
        <begin position="516"/>
        <end position="749"/>
    </location>
</feature>
<accession>A0A935PZY1</accession>
<dbReference type="PANTHER" id="PTHR43394">
    <property type="entry name" value="ATP-DEPENDENT PERMEASE MDL1, MITOCHONDRIAL"/>
    <property type="match status" value="1"/>
</dbReference>
<keyword evidence="6 12" id="KW-0067">ATP-binding</keyword>
<dbReference type="SMART" id="SM00382">
    <property type="entry name" value="AAA"/>
    <property type="match status" value="1"/>
</dbReference>
<dbReference type="Gene3D" id="1.20.1560.10">
    <property type="entry name" value="ABC transporter type 1, transmembrane domain"/>
    <property type="match status" value="1"/>
</dbReference>
<feature type="transmembrane region" description="Helical" evidence="9">
    <location>
        <begin position="450"/>
        <end position="468"/>
    </location>
</feature>
<feature type="transmembrane region" description="Helical" evidence="9">
    <location>
        <begin position="193"/>
        <end position="214"/>
    </location>
</feature>
<protein>
    <submittedName>
        <fullName evidence="12">ABC transporter ATP-binding protein</fullName>
    </submittedName>
</protein>
<evidence type="ECO:0000256" key="5">
    <source>
        <dbReference type="ARBA" id="ARBA00022741"/>
    </source>
</evidence>
<dbReference type="EMBL" id="JADJMH010000013">
    <property type="protein sequence ID" value="MBK7675762.1"/>
    <property type="molecule type" value="Genomic_DNA"/>
</dbReference>
<dbReference type="GO" id="GO:0005886">
    <property type="term" value="C:plasma membrane"/>
    <property type="evidence" value="ECO:0007669"/>
    <property type="project" value="UniProtKB-SubCell"/>
</dbReference>
<dbReference type="InterPro" id="IPR036640">
    <property type="entry name" value="ABC1_TM_sf"/>
</dbReference>
<keyword evidence="8 9" id="KW-0472">Membrane</keyword>
<evidence type="ECO:0000259" key="11">
    <source>
        <dbReference type="PROSITE" id="PS50929"/>
    </source>
</evidence>
<dbReference type="SUPFAM" id="SSF52540">
    <property type="entry name" value="P-loop containing nucleoside triphosphate hydrolases"/>
    <property type="match status" value="1"/>
</dbReference>
<feature type="transmembrane region" description="Helical" evidence="9">
    <location>
        <begin position="307"/>
        <end position="332"/>
    </location>
</feature>
<keyword evidence="2" id="KW-0813">Transport</keyword>
<keyword evidence="4 9" id="KW-0812">Transmembrane</keyword>
<evidence type="ECO:0000256" key="8">
    <source>
        <dbReference type="ARBA" id="ARBA00023136"/>
    </source>
</evidence>
<dbReference type="InterPro" id="IPR027417">
    <property type="entry name" value="P-loop_NTPase"/>
</dbReference>
<dbReference type="Pfam" id="PF00005">
    <property type="entry name" value="ABC_tran"/>
    <property type="match status" value="1"/>
</dbReference>
<feature type="transmembrane region" description="Helical" evidence="9">
    <location>
        <begin position="422"/>
        <end position="444"/>
    </location>
</feature>
<dbReference type="InterPro" id="IPR017871">
    <property type="entry name" value="ABC_transporter-like_CS"/>
</dbReference>
<dbReference type="GO" id="GO:0005524">
    <property type="term" value="F:ATP binding"/>
    <property type="evidence" value="ECO:0007669"/>
    <property type="project" value="UniProtKB-KW"/>
</dbReference>
<dbReference type="PROSITE" id="PS50929">
    <property type="entry name" value="ABC_TM1F"/>
    <property type="match status" value="1"/>
</dbReference>
<feature type="transmembrane region" description="Helical" evidence="9">
    <location>
        <begin position="338"/>
        <end position="357"/>
    </location>
</feature>
<dbReference type="SUPFAM" id="SSF90123">
    <property type="entry name" value="ABC transporter transmembrane region"/>
    <property type="match status" value="1"/>
</dbReference>
<dbReference type="GO" id="GO:0016887">
    <property type="term" value="F:ATP hydrolysis activity"/>
    <property type="evidence" value="ECO:0007669"/>
    <property type="project" value="InterPro"/>
</dbReference>
<evidence type="ECO:0000256" key="7">
    <source>
        <dbReference type="ARBA" id="ARBA00022989"/>
    </source>
</evidence>
<comment type="caution">
    <text evidence="12">The sequence shown here is derived from an EMBL/GenBank/DDBJ whole genome shotgun (WGS) entry which is preliminary data.</text>
</comment>
<dbReference type="PANTHER" id="PTHR43394:SF1">
    <property type="entry name" value="ATP-BINDING CASSETTE SUB-FAMILY B MEMBER 10, MITOCHONDRIAL"/>
    <property type="match status" value="1"/>
</dbReference>
<comment type="subcellular location">
    <subcellularLocation>
        <location evidence="1">Cell membrane</location>
        <topology evidence="1">Multi-pass membrane protein</topology>
    </subcellularLocation>
</comment>
<name>A0A935PZY1_9PROT</name>
<keyword evidence="3" id="KW-1003">Cell membrane</keyword>
<dbReference type="GO" id="GO:0015421">
    <property type="term" value="F:ABC-type oligopeptide transporter activity"/>
    <property type="evidence" value="ECO:0007669"/>
    <property type="project" value="TreeGrafter"/>
</dbReference>
<evidence type="ECO:0000313" key="13">
    <source>
        <dbReference type="Proteomes" id="UP000697998"/>
    </source>
</evidence>
<dbReference type="InterPro" id="IPR039421">
    <property type="entry name" value="Type_1_exporter"/>
</dbReference>
<keyword evidence="7 9" id="KW-1133">Transmembrane helix</keyword>
<dbReference type="Gene3D" id="3.40.50.300">
    <property type="entry name" value="P-loop containing nucleotide triphosphate hydrolases"/>
    <property type="match status" value="1"/>
</dbReference>
<dbReference type="CDD" id="cd18563">
    <property type="entry name" value="ABC_6TM_exporter_like"/>
    <property type="match status" value="1"/>
</dbReference>
<dbReference type="PROSITE" id="PS50893">
    <property type="entry name" value="ABC_TRANSPORTER_2"/>
    <property type="match status" value="1"/>
</dbReference>
<proteinExistence type="predicted"/>
<feature type="transmembrane region" description="Helical" evidence="9">
    <location>
        <begin position="234"/>
        <end position="253"/>
    </location>
</feature>
<organism evidence="12 13">
    <name type="scientific">Candidatus Accumulibacter proximus</name>
    <dbReference type="NCBI Taxonomy" id="2954385"/>
    <lineage>
        <taxon>Bacteria</taxon>
        <taxon>Pseudomonadati</taxon>
        <taxon>Pseudomonadota</taxon>
        <taxon>Betaproteobacteria</taxon>
        <taxon>Candidatus Accumulibacter</taxon>
    </lineage>
</organism>
<dbReference type="InterPro" id="IPR011527">
    <property type="entry name" value="ABC1_TM_dom"/>
</dbReference>
<evidence type="ECO:0000256" key="6">
    <source>
        <dbReference type="ARBA" id="ARBA00022840"/>
    </source>
</evidence>
<dbReference type="Proteomes" id="UP000697998">
    <property type="component" value="Unassembled WGS sequence"/>
</dbReference>
<dbReference type="AlphaFoldDB" id="A0A935PZY1"/>
<evidence type="ECO:0000256" key="2">
    <source>
        <dbReference type="ARBA" id="ARBA00022448"/>
    </source>
</evidence>
<feature type="domain" description="ABC transmembrane type-1" evidence="11">
    <location>
        <begin position="194"/>
        <end position="482"/>
    </location>
</feature>
<dbReference type="FunFam" id="3.40.50.300:FF:000287">
    <property type="entry name" value="Multidrug ABC transporter ATP-binding protein"/>
    <property type="match status" value="1"/>
</dbReference>
<dbReference type="PROSITE" id="PS00211">
    <property type="entry name" value="ABC_TRANSPORTER_1"/>
    <property type="match status" value="1"/>
</dbReference>